<dbReference type="EMBL" id="QTJU01000002">
    <property type="protein sequence ID" value="RFM28455.1"/>
    <property type="molecule type" value="Genomic_DNA"/>
</dbReference>
<dbReference type="CDD" id="cd03784">
    <property type="entry name" value="GT1_Gtf-like"/>
    <property type="match status" value="1"/>
</dbReference>
<dbReference type="PANTHER" id="PTHR48050">
    <property type="entry name" value="STEROL 3-BETA-GLUCOSYLTRANSFERASE"/>
    <property type="match status" value="1"/>
</dbReference>
<dbReference type="AlphaFoldDB" id="A0A3E1NKJ1"/>
<dbReference type="GO" id="GO:0008194">
    <property type="term" value="F:UDP-glycosyltransferase activity"/>
    <property type="evidence" value="ECO:0007669"/>
    <property type="project" value="InterPro"/>
</dbReference>
<dbReference type="Proteomes" id="UP000261284">
    <property type="component" value="Unassembled WGS sequence"/>
</dbReference>
<dbReference type="OrthoDB" id="6620093at2"/>
<dbReference type="GO" id="GO:0017000">
    <property type="term" value="P:antibiotic biosynthetic process"/>
    <property type="evidence" value="ECO:0007669"/>
    <property type="project" value="UniProtKB-ARBA"/>
</dbReference>
<dbReference type="PANTHER" id="PTHR48050:SF13">
    <property type="entry name" value="STEROL 3-BETA-GLUCOSYLTRANSFERASE UGT80A2"/>
    <property type="match status" value="1"/>
</dbReference>
<protein>
    <submittedName>
        <fullName evidence="1">Glycosyltransferase</fullName>
    </submittedName>
</protein>
<dbReference type="InterPro" id="IPR002213">
    <property type="entry name" value="UDP_glucos_trans"/>
</dbReference>
<proteinExistence type="predicted"/>
<evidence type="ECO:0000313" key="2">
    <source>
        <dbReference type="Proteomes" id="UP000261284"/>
    </source>
</evidence>
<dbReference type="Gene3D" id="3.40.50.2000">
    <property type="entry name" value="Glycogen Phosphorylase B"/>
    <property type="match status" value="2"/>
</dbReference>
<reference evidence="1 2" key="1">
    <citation type="submission" date="2018-08" db="EMBL/GenBank/DDBJ databases">
        <title>Chitinophagaceae sp. K23C18032701, a novel bacterium isolated from forest soil.</title>
        <authorList>
            <person name="Wang C."/>
        </authorList>
    </citation>
    <scope>NUCLEOTIDE SEQUENCE [LARGE SCALE GENOMIC DNA]</scope>
    <source>
        <strain evidence="1 2">K23C18032701</strain>
    </source>
</reference>
<dbReference type="InterPro" id="IPR050426">
    <property type="entry name" value="Glycosyltransferase_28"/>
</dbReference>
<sequence>MINLLQGKRILFANVPTDGHFNPLTALAKYLQAAGADVRWYTSAIYADKLAALQIPHYPFVHAREINGHNLLAAIPEMQTASGPEKGRLYLQHLFIDRSVEYYEDIKNIYSTFPFDVFVADNMFSAMPFVKHKLLVPVVAIGVIPLIEDSVDVAPAGRALPPAADAETREAYAQMYAQKYAGIRPLISLYNAYLQQHNISVAGSFIFDTLVKEADIFLQIGTPGFEYYRSDIGSNVKFIGALLPQQAPASSTGWFDARLKKYSKVLLVTQGTVEGDVSKIIAPTLKAFQNTDTLVIATTGGSGTQLLREKYQAENCIIEDYIPFNEVMPYVSVYVTNGGYGGTILSIMNGVPIVAAGVYELKNEICARIDHFGIGIDLQTETPSPEAIFTAAEKIMQDAAYKESITTLQHEMTRYDSFTLCTSYIAMQLNK</sequence>
<name>A0A3E1NKJ1_9BACT</name>
<keyword evidence="1" id="KW-0808">Transferase</keyword>
<dbReference type="RefSeq" id="WP_116846445.1">
    <property type="nucleotide sequence ID" value="NZ_QTJU01000002.1"/>
</dbReference>
<gene>
    <name evidence="1" type="ORF">DXN05_06505</name>
</gene>
<dbReference type="SUPFAM" id="SSF53756">
    <property type="entry name" value="UDP-Glycosyltransferase/glycogen phosphorylase"/>
    <property type="match status" value="1"/>
</dbReference>
<comment type="caution">
    <text evidence="1">The sequence shown here is derived from an EMBL/GenBank/DDBJ whole genome shotgun (WGS) entry which is preliminary data.</text>
</comment>
<evidence type="ECO:0000313" key="1">
    <source>
        <dbReference type="EMBL" id="RFM28455.1"/>
    </source>
</evidence>
<accession>A0A3E1NKJ1</accession>
<dbReference type="Pfam" id="PF00201">
    <property type="entry name" value="UDPGT"/>
    <property type="match status" value="1"/>
</dbReference>
<keyword evidence="2" id="KW-1185">Reference proteome</keyword>
<organism evidence="1 2">
    <name type="scientific">Deminuibacter soli</name>
    <dbReference type="NCBI Taxonomy" id="2291815"/>
    <lineage>
        <taxon>Bacteria</taxon>
        <taxon>Pseudomonadati</taxon>
        <taxon>Bacteroidota</taxon>
        <taxon>Chitinophagia</taxon>
        <taxon>Chitinophagales</taxon>
        <taxon>Chitinophagaceae</taxon>
        <taxon>Deminuibacter</taxon>
    </lineage>
</organism>